<protein>
    <submittedName>
        <fullName evidence="2">Uncharacterized protein</fullName>
    </submittedName>
</protein>
<evidence type="ECO:0000256" key="1">
    <source>
        <dbReference type="SAM" id="MobiDB-lite"/>
    </source>
</evidence>
<dbReference type="AlphaFoldDB" id="A0A0A9G001"/>
<organism evidence="2">
    <name type="scientific">Arundo donax</name>
    <name type="common">Giant reed</name>
    <name type="synonym">Donax arundinaceus</name>
    <dbReference type="NCBI Taxonomy" id="35708"/>
    <lineage>
        <taxon>Eukaryota</taxon>
        <taxon>Viridiplantae</taxon>
        <taxon>Streptophyta</taxon>
        <taxon>Embryophyta</taxon>
        <taxon>Tracheophyta</taxon>
        <taxon>Spermatophyta</taxon>
        <taxon>Magnoliopsida</taxon>
        <taxon>Liliopsida</taxon>
        <taxon>Poales</taxon>
        <taxon>Poaceae</taxon>
        <taxon>PACMAD clade</taxon>
        <taxon>Arundinoideae</taxon>
        <taxon>Arundineae</taxon>
        <taxon>Arundo</taxon>
    </lineage>
</organism>
<name>A0A0A9G001_ARUDO</name>
<accession>A0A0A9G001</accession>
<reference evidence="2" key="1">
    <citation type="submission" date="2014-09" db="EMBL/GenBank/DDBJ databases">
        <authorList>
            <person name="Magalhaes I.L.F."/>
            <person name="Oliveira U."/>
            <person name="Santos F.R."/>
            <person name="Vidigal T.H.D.A."/>
            <person name="Brescovit A.D."/>
            <person name="Santos A.J."/>
        </authorList>
    </citation>
    <scope>NUCLEOTIDE SEQUENCE</scope>
    <source>
        <tissue evidence="2">Shoot tissue taken approximately 20 cm above the soil surface</tissue>
    </source>
</reference>
<evidence type="ECO:0000313" key="2">
    <source>
        <dbReference type="EMBL" id="JAE18415.1"/>
    </source>
</evidence>
<proteinExistence type="predicted"/>
<feature type="region of interest" description="Disordered" evidence="1">
    <location>
        <begin position="37"/>
        <end position="56"/>
    </location>
</feature>
<reference evidence="2" key="2">
    <citation type="journal article" date="2015" name="Data Brief">
        <title>Shoot transcriptome of the giant reed, Arundo donax.</title>
        <authorList>
            <person name="Barrero R.A."/>
            <person name="Guerrero F.D."/>
            <person name="Moolhuijzen P."/>
            <person name="Goolsby J.A."/>
            <person name="Tidwell J."/>
            <person name="Bellgard S.E."/>
            <person name="Bellgard M.I."/>
        </authorList>
    </citation>
    <scope>NUCLEOTIDE SEQUENCE</scope>
    <source>
        <tissue evidence="2">Shoot tissue taken approximately 20 cm above the soil surface</tissue>
    </source>
</reference>
<sequence>MTKDLCMRESFSSMRSYEGDASPEQNLPLRRGTHIIKELPKFRKPSEPDFSVEHDD</sequence>
<feature type="region of interest" description="Disordered" evidence="1">
    <location>
        <begin position="1"/>
        <end position="31"/>
    </location>
</feature>
<dbReference type="EMBL" id="GBRH01179481">
    <property type="protein sequence ID" value="JAE18415.1"/>
    <property type="molecule type" value="Transcribed_RNA"/>
</dbReference>